<dbReference type="InterPro" id="IPR004399">
    <property type="entry name" value="HMP/HMP-P_kinase_dom"/>
</dbReference>
<dbReference type="Pfam" id="PF08543">
    <property type="entry name" value="Phos_pyr_kin"/>
    <property type="match status" value="1"/>
</dbReference>
<dbReference type="Proteomes" id="UP000239650">
    <property type="component" value="Unassembled WGS sequence"/>
</dbReference>
<dbReference type="CDD" id="cd01169">
    <property type="entry name" value="HMPP_kinase"/>
    <property type="match status" value="1"/>
</dbReference>
<organism evidence="14 15">
    <name type="scientific">Latilactobacillus sakei</name>
    <name type="common">Lactobacillus sakei</name>
    <dbReference type="NCBI Taxonomy" id="1599"/>
    <lineage>
        <taxon>Bacteria</taxon>
        <taxon>Bacillati</taxon>
        <taxon>Bacillota</taxon>
        <taxon>Bacilli</taxon>
        <taxon>Lactobacillales</taxon>
        <taxon>Lactobacillaceae</taxon>
        <taxon>Latilactobacillus</taxon>
    </lineage>
</organism>
<dbReference type="EC" id="2.7.1.35" evidence="2"/>
<dbReference type="GO" id="GO:0008972">
    <property type="term" value="F:phosphomethylpyrimidine kinase activity"/>
    <property type="evidence" value="ECO:0007669"/>
    <property type="project" value="InterPro"/>
</dbReference>
<sequence>MSNILTIAGSDTLGGGGLQADLKTFEAFGHFGVSAVTCLATVMPDQTFQIQNIETETVLAQIEAILHYVPLTTIKIGLINDATTLEKIGHLLQKQPHLQIITDPVLAFKETTDKLQQHYLDSLKEFLLPQSLVVTPNLVEAQILSGLPQIQTRAELEQAATIIQSLGPQHVVIKGGQRFPGDDAIDLLHSGTTNHYLSAPRLTSATRNGAGCTLSAAITAEIASGHAVYPAVKAAKQFVYHGIQNGIQLRHGFGNVRQGGSYEF</sequence>
<dbReference type="NCBIfam" id="TIGR00097">
    <property type="entry name" value="HMP-P_kinase"/>
    <property type="match status" value="1"/>
</dbReference>
<dbReference type="GeneID" id="57132265"/>
<evidence type="ECO:0000256" key="12">
    <source>
        <dbReference type="ARBA" id="ARBA00042531"/>
    </source>
</evidence>
<dbReference type="InterPro" id="IPR029056">
    <property type="entry name" value="Ribokinase-like"/>
</dbReference>
<evidence type="ECO:0000256" key="11">
    <source>
        <dbReference type="ARBA" id="ARBA00042396"/>
    </source>
</evidence>
<comment type="caution">
    <text evidence="14">The sequence shown here is derived from an EMBL/GenBank/DDBJ whole genome shotgun (WGS) entry which is preliminary data.</text>
</comment>
<dbReference type="PANTHER" id="PTHR20858">
    <property type="entry name" value="PHOSPHOMETHYLPYRIMIDINE KINASE"/>
    <property type="match status" value="1"/>
</dbReference>
<dbReference type="GO" id="GO:0005829">
    <property type="term" value="C:cytosol"/>
    <property type="evidence" value="ECO:0007669"/>
    <property type="project" value="TreeGrafter"/>
</dbReference>
<dbReference type="InterPro" id="IPR013749">
    <property type="entry name" value="PM/HMP-P_kinase-1"/>
</dbReference>
<accession>A0A9N7J1P2</accession>
<dbReference type="SUPFAM" id="SSF53613">
    <property type="entry name" value="Ribokinase-like"/>
    <property type="match status" value="1"/>
</dbReference>
<dbReference type="GO" id="GO:0008478">
    <property type="term" value="F:pyridoxal kinase activity"/>
    <property type="evidence" value="ECO:0007669"/>
    <property type="project" value="UniProtKB-EC"/>
</dbReference>
<dbReference type="GO" id="GO:0046872">
    <property type="term" value="F:metal ion binding"/>
    <property type="evidence" value="ECO:0007669"/>
    <property type="project" value="UniProtKB-KW"/>
</dbReference>
<evidence type="ECO:0000256" key="4">
    <source>
        <dbReference type="ARBA" id="ARBA00022723"/>
    </source>
</evidence>
<keyword evidence="5" id="KW-0547">Nucleotide-binding</keyword>
<dbReference type="GO" id="GO:0009228">
    <property type="term" value="P:thiamine biosynthetic process"/>
    <property type="evidence" value="ECO:0007669"/>
    <property type="project" value="InterPro"/>
</dbReference>
<evidence type="ECO:0000256" key="3">
    <source>
        <dbReference type="ARBA" id="ARBA00022679"/>
    </source>
</evidence>
<evidence type="ECO:0000256" key="8">
    <source>
        <dbReference type="ARBA" id="ARBA00022842"/>
    </source>
</evidence>
<keyword evidence="6 14" id="KW-0418">Kinase</keyword>
<dbReference type="EMBL" id="OKRC01000002">
    <property type="protein sequence ID" value="SPE19556.1"/>
    <property type="molecule type" value="Genomic_DNA"/>
</dbReference>
<evidence type="ECO:0000256" key="10">
    <source>
        <dbReference type="ARBA" id="ARBA00042348"/>
    </source>
</evidence>
<dbReference type="PANTHER" id="PTHR20858:SF19">
    <property type="entry name" value="PYRIDOXINE KINASE"/>
    <property type="match status" value="1"/>
</dbReference>
<evidence type="ECO:0000256" key="1">
    <source>
        <dbReference type="ARBA" id="ARBA00009879"/>
    </source>
</evidence>
<evidence type="ECO:0000313" key="14">
    <source>
        <dbReference type="EMBL" id="SPE19556.1"/>
    </source>
</evidence>
<evidence type="ECO:0000256" key="13">
    <source>
        <dbReference type="ARBA" id="ARBA00049293"/>
    </source>
</evidence>
<comment type="catalytic activity">
    <reaction evidence="13">
        <text>pyridoxal + ATP = pyridoxal 5'-phosphate + ADP + H(+)</text>
        <dbReference type="Rhea" id="RHEA:10224"/>
        <dbReference type="ChEBI" id="CHEBI:15378"/>
        <dbReference type="ChEBI" id="CHEBI:17310"/>
        <dbReference type="ChEBI" id="CHEBI:30616"/>
        <dbReference type="ChEBI" id="CHEBI:456216"/>
        <dbReference type="ChEBI" id="CHEBI:597326"/>
        <dbReference type="EC" id="2.7.1.35"/>
    </reaction>
</comment>
<name>A0A9N7J1P2_LATSK</name>
<evidence type="ECO:0000256" key="5">
    <source>
        <dbReference type="ARBA" id="ARBA00022741"/>
    </source>
</evidence>
<evidence type="ECO:0000256" key="6">
    <source>
        <dbReference type="ARBA" id="ARBA00022777"/>
    </source>
</evidence>
<evidence type="ECO:0000256" key="2">
    <source>
        <dbReference type="ARBA" id="ARBA00012104"/>
    </source>
</evidence>
<protein>
    <recommendedName>
        <fullName evidence="2">pyridoxal kinase</fullName>
        <ecNumber evidence="2">2.7.1.35</ecNumber>
    </recommendedName>
    <alternativeName>
        <fullName evidence="10">PN/PL/PM kinase</fullName>
    </alternativeName>
    <alternativeName>
        <fullName evidence="11">Pyridoxal kinase</fullName>
    </alternativeName>
    <alternativeName>
        <fullName evidence="9">Pyridoxamine kinase</fullName>
    </alternativeName>
    <alternativeName>
        <fullName evidence="12">Vitamin B6 kinase</fullName>
    </alternativeName>
</protein>
<dbReference type="GO" id="GO:0008902">
    <property type="term" value="F:hydroxymethylpyrimidine kinase activity"/>
    <property type="evidence" value="ECO:0007669"/>
    <property type="project" value="TreeGrafter"/>
</dbReference>
<dbReference type="RefSeq" id="WP_025016012.1">
    <property type="nucleotide sequence ID" value="NZ_BJLN01000002.1"/>
</dbReference>
<dbReference type="AlphaFoldDB" id="A0A9N7J1P2"/>
<evidence type="ECO:0000313" key="15">
    <source>
        <dbReference type="Proteomes" id="UP000239650"/>
    </source>
</evidence>
<evidence type="ECO:0000256" key="7">
    <source>
        <dbReference type="ARBA" id="ARBA00022840"/>
    </source>
</evidence>
<keyword evidence="3 14" id="KW-0808">Transferase</keyword>
<reference evidence="14 15" key="1">
    <citation type="submission" date="2018-02" db="EMBL/GenBank/DDBJ databases">
        <authorList>
            <person name="Rodrigo-Torres L."/>
            <person name="Arahal R. D."/>
            <person name="Lucena T."/>
        </authorList>
    </citation>
    <scope>NUCLEOTIDE SEQUENCE [LARGE SCALE GENOMIC DNA]</scope>
    <source>
        <strain evidence="14 15">CECT 9267</strain>
    </source>
</reference>
<gene>
    <name evidence="14" type="primary">pdxK</name>
    <name evidence="14" type="ORF">LAS9267_00523</name>
</gene>
<dbReference type="GO" id="GO:0005524">
    <property type="term" value="F:ATP binding"/>
    <property type="evidence" value="ECO:0007669"/>
    <property type="project" value="UniProtKB-KW"/>
</dbReference>
<evidence type="ECO:0000256" key="9">
    <source>
        <dbReference type="ARBA" id="ARBA00042307"/>
    </source>
</evidence>
<dbReference type="Gene3D" id="3.40.1190.20">
    <property type="match status" value="1"/>
</dbReference>
<keyword evidence="4" id="KW-0479">Metal-binding</keyword>
<comment type="similarity">
    <text evidence="1">Belongs to the ThiD family.</text>
</comment>
<keyword evidence="7" id="KW-0067">ATP-binding</keyword>
<proteinExistence type="inferred from homology"/>
<keyword evidence="8" id="KW-0460">Magnesium</keyword>